<dbReference type="Proteomes" id="UP001497457">
    <property type="component" value="Chromosome 27b"/>
</dbReference>
<evidence type="ECO:0000313" key="5">
    <source>
        <dbReference type="Proteomes" id="UP001497457"/>
    </source>
</evidence>
<dbReference type="PANTHER" id="PTHR33207">
    <property type="entry name" value="F-BOX DOMAIN CONTAINING PROTEIN-RELATED"/>
    <property type="match status" value="1"/>
</dbReference>
<evidence type="ECO:0000259" key="3">
    <source>
        <dbReference type="Pfam" id="PF23635"/>
    </source>
</evidence>
<dbReference type="InterPro" id="IPR001810">
    <property type="entry name" value="F-box_dom"/>
</dbReference>
<dbReference type="Pfam" id="PF12937">
    <property type="entry name" value="F-box-like"/>
    <property type="match status" value="1"/>
</dbReference>
<accession>A0ABC9BRT7</accession>
<dbReference type="InterPro" id="IPR036047">
    <property type="entry name" value="F-box-like_dom_sf"/>
</dbReference>
<dbReference type="Pfam" id="PF23635">
    <property type="entry name" value="Beta-prop_AT5G49610-like"/>
    <property type="match status" value="1"/>
</dbReference>
<gene>
    <name evidence="4" type="ORF">URODEC1_LOCUS68224</name>
</gene>
<evidence type="ECO:0008006" key="6">
    <source>
        <dbReference type="Google" id="ProtNLM"/>
    </source>
</evidence>
<evidence type="ECO:0000259" key="2">
    <source>
        <dbReference type="Pfam" id="PF12937"/>
    </source>
</evidence>
<proteinExistence type="predicted"/>
<protein>
    <recommendedName>
        <fullName evidence="6">F-box domain-containing protein</fullName>
    </recommendedName>
</protein>
<sequence length="438" mass="47845">MRGKMTALPPPAAAAPAAGTDHTAGLSDRSLAAILLRLPSPATLARAGSVSRRWRRVASSPAFLRLFRRIHPPPLLGFFLCNGGFTVERVNGVLVGEVLSPTFFISNPAPPGLSGAVSRCVNFSLESLPNIEHWALADTRDGLLLLCDSFSAHDRLRVPRRFVVSDPVTGRSVLVRDAPIYEVDGESAYLGAALLLTDGDGGGGRLSFEVIVVTYFMWGPRLLVFSSLSGAWTVHPYANVGGSSRIMPMLGSVGYDMHANGCVYWLIDDEQETNDYLLVLDTGTKVFTTIKLLSGMRTRHEGNMRVVRTDSGELRLVALAGMVLDSWRLDRSRSSRGRWVREAGRELAYADGAMALFAEIGGCRTVIMDAGDGFVFFKHFGSPWVFVLDLDAMVLTPLPHREKYYFGPALPYRMALHPPFPVLDSSSSNINLDELEQC</sequence>
<reference evidence="5" key="1">
    <citation type="submission" date="2024-06" db="EMBL/GenBank/DDBJ databases">
        <authorList>
            <person name="Ryan C."/>
        </authorList>
    </citation>
    <scope>NUCLEOTIDE SEQUENCE [LARGE SCALE GENOMIC DNA]</scope>
</reference>
<keyword evidence="5" id="KW-1185">Reference proteome</keyword>
<name>A0ABC9BRT7_9POAL</name>
<organism evidence="4 5">
    <name type="scientific">Urochloa decumbens</name>
    <dbReference type="NCBI Taxonomy" id="240449"/>
    <lineage>
        <taxon>Eukaryota</taxon>
        <taxon>Viridiplantae</taxon>
        <taxon>Streptophyta</taxon>
        <taxon>Embryophyta</taxon>
        <taxon>Tracheophyta</taxon>
        <taxon>Spermatophyta</taxon>
        <taxon>Magnoliopsida</taxon>
        <taxon>Liliopsida</taxon>
        <taxon>Poales</taxon>
        <taxon>Poaceae</taxon>
        <taxon>PACMAD clade</taxon>
        <taxon>Panicoideae</taxon>
        <taxon>Panicodae</taxon>
        <taxon>Paniceae</taxon>
        <taxon>Melinidinae</taxon>
        <taxon>Urochloa</taxon>
    </lineage>
</organism>
<feature type="region of interest" description="Disordered" evidence="1">
    <location>
        <begin position="1"/>
        <end position="21"/>
    </location>
</feature>
<dbReference type="SUPFAM" id="SSF81383">
    <property type="entry name" value="F-box domain"/>
    <property type="match status" value="1"/>
</dbReference>
<feature type="domain" description="F-box" evidence="2">
    <location>
        <begin position="31"/>
        <end position="62"/>
    </location>
</feature>
<reference evidence="4 5" key="2">
    <citation type="submission" date="2024-10" db="EMBL/GenBank/DDBJ databases">
        <authorList>
            <person name="Ryan C."/>
        </authorList>
    </citation>
    <scope>NUCLEOTIDE SEQUENCE [LARGE SCALE GENOMIC DNA]</scope>
</reference>
<dbReference type="EMBL" id="OZ075137">
    <property type="protein sequence ID" value="CAL5006818.1"/>
    <property type="molecule type" value="Genomic_DNA"/>
</dbReference>
<dbReference type="InterPro" id="IPR056594">
    <property type="entry name" value="AT5G49610-like_b-prop"/>
</dbReference>
<evidence type="ECO:0000313" key="4">
    <source>
        <dbReference type="EMBL" id="CAL5006818.1"/>
    </source>
</evidence>
<dbReference type="Gene3D" id="1.20.1280.50">
    <property type="match status" value="1"/>
</dbReference>
<dbReference type="AlphaFoldDB" id="A0ABC9BRT7"/>
<feature type="domain" description="F-box protein AT5G49610-like beta-propeller" evidence="3">
    <location>
        <begin position="179"/>
        <end position="340"/>
    </location>
</feature>
<evidence type="ECO:0000256" key="1">
    <source>
        <dbReference type="SAM" id="MobiDB-lite"/>
    </source>
</evidence>